<evidence type="ECO:0000256" key="2">
    <source>
        <dbReference type="ARBA" id="ARBA00022729"/>
    </source>
</evidence>
<proteinExistence type="inferred from homology"/>
<comment type="similarity">
    <text evidence="1">Belongs to the ice-binding protein family.</text>
</comment>
<reference evidence="4" key="1">
    <citation type="submission" date="2018-02" db="EMBL/GenBank/DDBJ databases">
        <authorList>
            <person name="Hausmann B."/>
        </authorList>
    </citation>
    <scope>NUCLEOTIDE SEQUENCE [LARGE SCALE GENOMIC DNA]</scope>
    <source>
        <strain evidence="4">Peat soil MAG SbF1</strain>
    </source>
</reference>
<dbReference type="Pfam" id="PF11999">
    <property type="entry name" value="Ice_binding"/>
    <property type="match status" value="2"/>
</dbReference>
<dbReference type="EMBL" id="OMOF01000034">
    <property type="protein sequence ID" value="SPF34248.1"/>
    <property type="molecule type" value="Genomic_DNA"/>
</dbReference>
<evidence type="ECO:0000313" key="3">
    <source>
        <dbReference type="EMBL" id="SPF34248.1"/>
    </source>
</evidence>
<dbReference type="Proteomes" id="UP000238916">
    <property type="component" value="Unassembled WGS sequence"/>
</dbReference>
<keyword evidence="2" id="KW-0732">Signal</keyword>
<gene>
    <name evidence="3" type="ORF">SBF1_1290008</name>
</gene>
<accession>A0A2U3K3Q1</accession>
<sequence length="1740" mass="170885">MFISKGLKALGGAIIPILIFSQTVMATPVTIAFQNAPGQVASVDYLNALATPAMKTALTADLTANELANLPIFVLDSNGSVINYEAALAKSEGYPVALTDTTVQVPTVPGATYQMDADGTLSIVSQVVTIASVSAVNGTVSVTLSSAPTVTPVPTDFVVKQSINGAPATTVTPPLKMNGVVATFTDDVVPATTASQSVVYSVSYKGGASISAPAFVVSAGVNANIGSAADLATALADPSVTSITFTASLSASPNITRPLTMNLGAYILIGDVSFNYTGTGTSVLTGNAGTRITGNLTVNTANASFKNGVGVGGTVNVVNVQVGTWTESADGNTLTITDPDGAVITVTGNPGSVTVAEGSGGSLTLNVNAGGTVSNITSNAPVNIVVATGATVSNITSAAGSAGTTITNNGTTGSVTADVQTNIVVGTSGTVTNITTAAGASGSTITNNGTTGTVTANVQTNIVVGTSGIVTNITAAAGSDGSTITNNGTTGTVTADVPINLVANVPPTNTVTSGSGTVAVTGTGASTVVVTPTAPVVTPPPYSYSPPAITTVTSSDFTTTSLNNTATITLTGGTFKAGTIAASDFTFGGTDAAALALGTFTRVSNTVLTITGLSGLTGVNDTVLVKAATQATQATSVAAVASTTITTVTSPTFTLLSANDTATITLTGGTFKAGTIAASDFTFGGTDAAALALGTFTRVSNTVVTITGLSGLTGVNDTILVKAATQVTQAASVAAVASTVIAAAPVNLGTAGNYAILSKAGISSVPNSVITGDIAVSPAAATYITGFSLSEDASNAFSTSTQVTGKVYAATYAVPTPSDLTIAVNDMGTAYTDAAGRAANYTELYTGDISGKTLTPGVYKWSTGVLINSDVTLHGGANDVFIFEIAGGITQANDTHIILTGGAQAKNIFWQSADTVAIGTGAHFEGIVLGMTNISMGTNASINGRLLAQTAVTLDESTVVAPSALNSIALQTATAAVGVAEVSKLQADVAAAQVLVTALPADVAPATAKADLQARLAAIVVAPAAVTAVSSPAFTTSAGNTTVTITLTGGTLKAGPLVASDFTFAGTDNAVLAAATTFTRTSATVVTITGIGVLTGGADNTVLVKAATQTSQAASVVGVASASTAVGTAAATEGTSTIAYTLTTGTFAPAATTIDNWTIAGADAGDLGAITGVVLNGANTVATITVTNPIGANTKVYTAAPAQAAFATGFTAPASAAAVSITTAGVTSPVFITTSANNTATITLTGGIFKTGVIAATDFIFDGTNATALADGTFTRTSDTSVTITGLTLVGGTNNTVLVKAATQATQAASVTAVASTMIATAPVNLGTAGNYAILSKAGISSVSPSVITGDLAVSPAAATYITGFSLSEDASDEFSTSSQVIGNVYAADYAVPTPSNLTTAVSDMGTAYTDAAGRAANYTELYSGDISGQTLTPGVYKWSTDVQINSDVTLNGGANDVFIFETSGKITQANSTNISLTGGAQAKNIFWQSAGSVTIGTSAHFEGIVLGMTNISMETHASIDGRLLAQTAVTLDKCTITAPAPTVALSSDASIATVFGQAISAGAEAGTIGAPKTASINVVTGVATVSAGDVVKTDPEATVTFYGTNSAFTTTTSGAINLIAGGPTVVYVKVTAANASTLYYAVTIIRAAALVTYASTGTLTHATVSETNGTRESDAIASLDTTVGVVATSSEPGTATIAWTIAGYSASGAGNYTATGVVTLPAGWTGPVANVTATVTVTP</sequence>
<evidence type="ECO:0000313" key="4">
    <source>
        <dbReference type="Proteomes" id="UP000238916"/>
    </source>
</evidence>
<evidence type="ECO:0000256" key="1">
    <source>
        <dbReference type="ARBA" id="ARBA00005445"/>
    </source>
</evidence>
<name>A0A2U3K3Q1_9FIRM</name>
<evidence type="ECO:0008006" key="5">
    <source>
        <dbReference type="Google" id="ProtNLM"/>
    </source>
</evidence>
<protein>
    <recommendedName>
        <fullName evidence="5">DUF3494 domain-containing protein</fullName>
    </recommendedName>
</protein>
<dbReference type="InterPro" id="IPR021884">
    <property type="entry name" value="Ice-bd_prot"/>
</dbReference>
<organism evidence="3 4">
    <name type="scientific">Candidatus Desulfosporosinus infrequens</name>
    <dbReference type="NCBI Taxonomy" id="2043169"/>
    <lineage>
        <taxon>Bacteria</taxon>
        <taxon>Bacillati</taxon>
        <taxon>Bacillota</taxon>
        <taxon>Clostridia</taxon>
        <taxon>Eubacteriales</taxon>
        <taxon>Desulfitobacteriaceae</taxon>
        <taxon>Desulfosporosinus</taxon>
    </lineage>
</organism>